<dbReference type="SMART" id="SM00388">
    <property type="entry name" value="HisKA"/>
    <property type="match status" value="1"/>
</dbReference>
<dbReference type="InterPro" id="IPR004358">
    <property type="entry name" value="Sig_transdc_His_kin-like_C"/>
</dbReference>
<evidence type="ECO:0000256" key="9">
    <source>
        <dbReference type="ARBA" id="ARBA00023012"/>
    </source>
</evidence>
<organism evidence="14 15">
    <name type="scientific">Lapillicoccus jejuensis</name>
    <dbReference type="NCBI Taxonomy" id="402171"/>
    <lineage>
        <taxon>Bacteria</taxon>
        <taxon>Bacillati</taxon>
        <taxon>Actinomycetota</taxon>
        <taxon>Actinomycetes</taxon>
        <taxon>Micrococcales</taxon>
        <taxon>Intrasporangiaceae</taxon>
        <taxon>Lapillicoccus</taxon>
    </lineage>
</organism>
<dbReference type="CDD" id="cd00075">
    <property type="entry name" value="HATPase"/>
    <property type="match status" value="1"/>
</dbReference>
<evidence type="ECO:0000256" key="4">
    <source>
        <dbReference type="ARBA" id="ARBA00022553"/>
    </source>
</evidence>
<dbReference type="GO" id="GO:0005886">
    <property type="term" value="C:plasma membrane"/>
    <property type="evidence" value="ECO:0007669"/>
    <property type="project" value="UniProtKB-SubCell"/>
</dbReference>
<proteinExistence type="predicted"/>
<keyword evidence="5" id="KW-0808">Transferase</keyword>
<dbReference type="InterPro" id="IPR003594">
    <property type="entry name" value="HATPase_dom"/>
</dbReference>
<comment type="caution">
    <text evidence="14">The sequence shown here is derived from an EMBL/GenBank/DDBJ whole genome shotgun (WGS) entry which is preliminary data.</text>
</comment>
<dbReference type="InterPro" id="IPR005467">
    <property type="entry name" value="His_kinase_dom"/>
</dbReference>
<name>A0A542DWV7_9MICO</name>
<comment type="catalytic activity">
    <reaction evidence="1">
        <text>ATP + protein L-histidine = ADP + protein N-phospho-L-histidine.</text>
        <dbReference type="EC" id="2.7.13.3"/>
    </reaction>
</comment>
<dbReference type="Pfam" id="PF00672">
    <property type="entry name" value="HAMP"/>
    <property type="match status" value="1"/>
</dbReference>
<accession>A0A542DWV7</accession>
<dbReference type="SMART" id="SM00387">
    <property type="entry name" value="HATPase_c"/>
    <property type="match status" value="1"/>
</dbReference>
<evidence type="ECO:0000256" key="11">
    <source>
        <dbReference type="SAM" id="Phobius"/>
    </source>
</evidence>
<feature type="domain" description="HAMP" evidence="13">
    <location>
        <begin position="199"/>
        <end position="251"/>
    </location>
</feature>
<evidence type="ECO:0000256" key="2">
    <source>
        <dbReference type="ARBA" id="ARBA00004236"/>
    </source>
</evidence>
<dbReference type="Gene3D" id="3.30.565.10">
    <property type="entry name" value="Histidine kinase-like ATPase, C-terminal domain"/>
    <property type="match status" value="1"/>
</dbReference>
<protein>
    <recommendedName>
        <fullName evidence="3">histidine kinase</fullName>
        <ecNumber evidence="3">2.7.13.3</ecNumber>
    </recommendedName>
</protein>
<dbReference type="Pfam" id="PF00512">
    <property type="entry name" value="HisKA"/>
    <property type="match status" value="1"/>
</dbReference>
<dbReference type="PROSITE" id="PS50885">
    <property type="entry name" value="HAMP"/>
    <property type="match status" value="1"/>
</dbReference>
<keyword evidence="7 14" id="KW-0418">Kinase</keyword>
<dbReference type="CDD" id="cd00082">
    <property type="entry name" value="HisKA"/>
    <property type="match status" value="1"/>
</dbReference>
<dbReference type="PANTHER" id="PTHR45436:SF5">
    <property type="entry name" value="SENSOR HISTIDINE KINASE TRCS"/>
    <property type="match status" value="1"/>
</dbReference>
<evidence type="ECO:0000256" key="7">
    <source>
        <dbReference type="ARBA" id="ARBA00022777"/>
    </source>
</evidence>
<evidence type="ECO:0000259" key="13">
    <source>
        <dbReference type="PROSITE" id="PS50885"/>
    </source>
</evidence>
<reference evidence="14 15" key="1">
    <citation type="submission" date="2019-06" db="EMBL/GenBank/DDBJ databases">
        <title>Sequencing the genomes of 1000 actinobacteria strains.</title>
        <authorList>
            <person name="Klenk H.-P."/>
        </authorList>
    </citation>
    <scope>NUCLEOTIDE SEQUENCE [LARGE SCALE GENOMIC DNA]</scope>
    <source>
        <strain evidence="14 15">DSM 18607</strain>
    </source>
</reference>
<dbReference type="EC" id="2.7.13.3" evidence="3"/>
<feature type="domain" description="Histidine kinase" evidence="12">
    <location>
        <begin position="259"/>
        <end position="469"/>
    </location>
</feature>
<evidence type="ECO:0000256" key="10">
    <source>
        <dbReference type="ARBA" id="ARBA00023136"/>
    </source>
</evidence>
<dbReference type="Proteomes" id="UP000317893">
    <property type="component" value="Unassembled WGS sequence"/>
</dbReference>
<dbReference type="SUPFAM" id="SSF158472">
    <property type="entry name" value="HAMP domain-like"/>
    <property type="match status" value="1"/>
</dbReference>
<dbReference type="GO" id="GO:0000155">
    <property type="term" value="F:phosphorelay sensor kinase activity"/>
    <property type="evidence" value="ECO:0007669"/>
    <property type="project" value="InterPro"/>
</dbReference>
<dbReference type="InterPro" id="IPR036097">
    <property type="entry name" value="HisK_dim/P_sf"/>
</dbReference>
<evidence type="ECO:0000313" key="15">
    <source>
        <dbReference type="Proteomes" id="UP000317893"/>
    </source>
</evidence>
<dbReference type="EMBL" id="VFMN01000001">
    <property type="protein sequence ID" value="TQJ07558.1"/>
    <property type="molecule type" value="Genomic_DNA"/>
</dbReference>
<keyword evidence="4" id="KW-0597">Phosphoprotein</keyword>
<comment type="subcellular location">
    <subcellularLocation>
        <location evidence="2">Cell membrane</location>
    </subcellularLocation>
</comment>
<evidence type="ECO:0000256" key="8">
    <source>
        <dbReference type="ARBA" id="ARBA00022989"/>
    </source>
</evidence>
<dbReference type="RefSeq" id="WP_211355911.1">
    <property type="nucleotide sequence ID" value="NZ_BAAAPR010000006.1"/>
</dbReference>
<feature type="transmembrane region" description="Helical" evidence="11">
    <location>
        <begin position="21"/>
        <end position="50"/>
    </location>
</feature>
<keyword evidence="15" id="KW-1185">Reference proteome</keyword>
<dbReference type="Gene3D" id="6.10.340.10">
    <property type="match status" value="1"/>
</dbReference>
<dbReference type="PANTHER" id="PTHR45436">
    <property type="entry name" value="SENSOR HISTIDINE KINASE YKOH"/>
    <property type="match status" value="1"/>
</dbReference>
<dbReference type="SMART" id="SM00304">
    <property type="entry name" value="HAMP"/>
    <property type="match status" value="1"/>
</dbReference>
<dbReference type="Pfam" id="PF02518">
    <property type="entry name" value="HATPase_c"/>
    <property type="match status" value="1"/>
</dbReference>
<dbReference type="InterPro" id="IPR050428">
    <property type="entry name" value="TCS_sensor_his_kinase"/>
</dbReference>
<dbReference type="Gene3D" id="1.10.287.130">
    <property type="match status" value="1"/>
</dbReference>
<dbReference type="SUPFAM" id="SSF47384">
    <property type="entry name" value="Homodimeric domain of signal transducing histidine kinase"/>
    <property type="match status" value="1"/>
</dbReference>
<dbReference type="InterPro" id="IPR003660">
    <property type="entry name" value="HAMP_dom"/>
</dbReference>
<evidence type="ECO:0000256" key="3">
    <source>
        <dbReference type="ARBA" id="ARBA00012438"/>
    </source>
</evidence>
<keyword evidence="10 11" id="KW-0472">Membrane</keyword>
<evidence type="ECO:0000259" key="12">
    <source>
        <dbReference type="PROSITE" id="PS50109"/>
    </source>
</evidence>
<sequence length="478" mass="50141">MRAAWRRAVGRGAAAVVRRPIGLRGTITLSFAVGGLLLSLLLAVGTYLAARHYLVEQREQVALRQTYVDAAVVVDNLRTSGVRVQEDVLGAAGSSADSDLLLERGGRWYTSSLDLGPSAVPPQVVAGVDQGSVTYAWTRVRGRPAVVVGVPLRESGARFYEVSTTDELASTLSTLLVVLLAFAVLGTAAGAAAGRLASARVMAPLDDVAGAAARIAAGGLQTRLPPTSDPDLATIVGSFNSMVEALEERIRRDARFAADVGHELRSPLTTLVASVEVIRRRRDELPERTRRALDLVDGELDRFRRTLEDLLELGRLDAGVRGTVVPLDAAELLAETLAASHRDPGLLHVEGGPVPPVVVADRWQLSRAVVNLLDNADRHGGGATRVRVGVVGDAVRVCVEDAGPGVAPDERTRVFERFVRGGSRGSLPGSGLGLSLVAETAAAYGGRVWVEPASADGGARFCLMLPLQVDAAAPAGAA</sequence>
<gene>
    <name evidence="14" type="ORF">FB458_0623</name>
</gene>
<evidence type="ECO:0000256" key="5">
    <source>
        <dbReference type="ARBA" id="ARBA00022679"/>
    </source>
</evidence>
<keyword evidence="9" id="KW-0902">Two-component regulatory system</keyword>
<dbReference type="PRINTS" id="PR00344">
    <property type="entry name" value="BCTRLSENSOR"/>
</dbReference>
<dbReference type="InterPro" id="IPR003661">
    <property type="entry name" value="HisK_dim/P_dom"/>
</dbReference>
<evidence type="ECO:0000256" key="6">
    <source>
        <dbReference type="ARBA" id="ARBA00022692"/>
    </source>
</evidence>
<dbReference type="SUPFAM" id="SSF55874">
    <property type="entry name" value="ATPase domain of HSP90 chaperone/DNA topoisomerase II/histidine kinase"/>
    <property type="match status" value="1"/>
</dbReference>
<keyword evidence="8 11" id="KW-1133">Transmembrane helix</keyword>
<dbReference type="AlphaFoldDB" id="A0A542DWV7"/>
<dbReference type="PROSITE" id="PS50109">
    <property type="entry name" value="HIS_KIN"/>
    <property type="match status" value="1"/>
</dbReference>
<dbReference type="InterPro" id="IPR036890">
    <property type="entry name" value="HATPase_C_sf"/>
</dbReference>
<keyword evidence="6 11" id="KW-0812">Transmembrane</keyword>
<evidence type="ECO:0000313" key="14">
    <source>
        <dbReference type="EMBL" id="TQJ07558.1"/>
    </source>
</evidence>
<evidence type="ECO:0000256" key="1">
    <source>
        <dbReference type="ARBA" id="ARBA00000085"/>
    </source>
</evidence>